<dbReference type="Gene3D" id="1.10.260.160">
    <property type="match status" value="1"/>
</dbReference>
<dbReference type="PANTHER" id="PTHR34853:SF1">
    <property type="entry name" value="LIPASE 5"/>
    <property type="match status" value="1"/>
</dbReference>
<name>A0A7W7WW89_9PSEU</name>
<keyword evidence="2" id="KW-1185">Reference proteome</keyword>
<evidence type="ECO:0000313" key="2">
    <source>
        <dbReference type="Proteomes" id="UP000542674"/>
    </source>
</evidence>
<accession>A0A7W7WW89</accession>
<dbReference type="AlphaFoldDB" id="A0A7W7WW89"/>
<dbReference type="PANTHER" id="PTHR34853">
    <property type="match status" value="1"/>
</dbReference>
<protein>
    <submittedName>
        <fullName evidence="1">Acetyl esterase/lipase</fullName>
    </submittedName>
</protein>
<organism evidence="1 2">
    <name type="scientific">Saccharothrix violaceirubra</name>
    <dbReference type="NCBI Taxonomy" id="413306"/>
    <lineage>
        <taxon>Bacteria</taxon>
        <taxon>Bacillati</taxon>
        <taxon>Actinomycetota</taxon>
        <taxon>Actinomycetes</taxon>
        <taxon>Pseudonocardiales</taxon>
        <taxon>Pseudonocardiaceae</taxon>
        <taxon>Saccharothrix</taxon>
    </lineage>
</organism>
<sequence length="392" mass="40917">MIKYLTVAVVSTSLIGFGVPASARPGRGDLLSAMPITGLSVAEVTALLARQAIDTGAVRHGVDAYRLEYRTAGPDGRPITASGAVVLPRDGGPARPTVAFQHGTIAAKAEAGSVGPDTNRTAPITFAAAGYTTVAPDYLGLGTGEGTHPYLDLPTETGASVDLLRAADTFVRRAGRTLDRRVLVAGFSQGGPAAMALGRALRDHPRFAPRAVASISGVHDLFGTQFPAALDGTVTPKLATISTAYYLVAANRLHHLYDRASRAFRAPYDAIVENLFDGLHSGPEIAASLPATPADLLTGWAVGQLRRPTGPMVRAARATDGSCVGWDPGVPVRLYAGTEGDELVPLGNSTRCRAEFLEHGADAPIVDLGPVNHNTSAKRAYPLVLEFFAGQR</sequence>
<comment type="caution">
    <text evidence="1">The sequence shown here is derived from an EMBL/GenBank/DDBJ whole genome shotgun (WGS) entry which is preliminary data.</text>
</comment>
<reference evidence="1 2" key="1">
    <citation type="submission" date="2020-08" db="EMBL/GenBank/DDBJ databases">
        <title>Sequencing the genomes of 1000 actinobacteria strains.</title>
        <authorList>
            <person name="Klenk H.-P."/>
        </authorList>
    </citation>
    <scope>NUCLEOTIDE SEQUENCE [LARGE SCALE GENOMIC DNA]</scope>
    <source>
        <strain evidence="1 2">DSM 45084</strain>
    </source>
</reference>
<dbReference type="InterPro" id="IPR029058">
    <property type="entry name" value="AB_hydrolase_fold"/>
</dbReference>
<dbReference type="GO" id="GO:0004806">
    <property type="term" value="F:triacylglycerol lipase activity"/>
    <property type="evidence" value="ECO:0007669"/>
    <property type="project" value="InterPro"/>
</dbReference>
<dbReference type="EMBL" id="JACHJS010000001">
    <property type="protein sequence ID" value="MBB4965732.1"/>
    <property type="molecule type" value="Genomic_DNA"/>
</dbReference>
<evidence type="ECO:0000313" key="1">
    <source>
        <dbReference type="EMBL" id="MBB4965732.1"/>
    </source>
</evidence>
<dbReference type="SUPFAM" id="SSF53474">
    <property type="entry name" value="alpha/beta-Hydrolases"/>
    <property type="match status" value="1"/>
</dbReference>
<dbReference type="RefSeq" id="WP_184669382.1">
    <property type="nucleotide sequence ID" value="NZ_BAABAI010000038.1"/>
</dbReference>
<dbReference type="Proteomes" id="UP000542674">
    <property type="component" value="Unassembled WGS sequence"/>
</dbReference>
<gene>
    <name evidence="1" type="ORF">F4559_003091</name>
</gene>
<dbReference type="Gene3D" id="3.40.50.1820">
    <property type="entry name" value="alpha/beta hydrolase"/>
    <property type="match status" value="1"/>
</dbReference>
<dbReference type="GO" id="GO:0016042">
    <property type="term" value="P:lipid catabolic process"/>
    <property type="evidence" value="ECO:0007669"/>
    <property type="project" value="InterPro"/>
</dbReference>
<proteinExistence type="predicted"/>
<dbReference type="InterPro" id="IPR005152">
    <property type="entry name" value="Lipase_secreted"/>
</dbReference>
<dbReference type="PIRSF" id="PIRSF029171">
    <property type="entry name" value="Esterase_LipA"/>
    <property type="match status" value="1"/>
</dbReference>